<evidence type="ECO:0000313" key="3">
    <source>
        <dbReference type="Proteomes" id="UP001181046"/>
    </source>
</evidence>
<comment type="caution">
    <text evidence="2">The sequence shown here is derived from an EMBL/GenBank/DDBJ whole genome shotgun (WGS) entry which is preliminary data.</text>
</comment>
<dbReference type="Gene3D" id="3.40.50.1820">
    <property type="entry name" value="alpha/beta hydrolase"/>
    <property type="match status" value="1"/>
</dbReference>
<dbReference type="RefSeq" id="WP_311829503.1">
    <property type="nucleotide sequence ID" value="NZ_JARQAJ010000001.1"/>
</dbReference>
<keyword evidence="3" id="KW-1185">Reference proteome</keyword>
<dbReference type="PRINTS" id="PR00111">
    <property type="entry name" value="ABHYDROLASE"/>
</dbReference>
<evidence type="ECO:0000259" key="1">
    <source>
        <dbReference type="Pfam" id="PF00561"/>
    </source>
</evidence>
<keyword evidence="2" id="KW-0378">Hydrolase</keyword>
<feature type="domain" description="AB hydrolase-1" evidence="1">
    <location>
        <begin position="43"/>
        <end position="273"/>
    </location>
</feature>
<dbReference type="Pfam" id="PF00561">
    <property type="entry name" value="Abhydrolase_1"/>
    <property type="match status" value="1"/>
</dbReference>
<dbReference type="PANTHER" id="PTHR43433:SF5">
    <property type="entry name" value="AB HYDROLASE-1 DOMAIN-CONTAINING PROTEIN"/>
    <property type="match status" value="1"/>
</dbReference>
<dbReference type="EMBL" id="JARQAJ010000001">
    <property type="protein sequence ID" value="MDT2758864.1"/>
    <property type="molecule type" value="Genomic_DNA"/>
</dbReference>
<accession>A0ABU3F870</accession>
<evidence type="ECO:0000313" key="2">
    <source>
        <dbReference type="EMBL" id="MDT2758864.1"/>
    </source>
</evidence>
<dbReference type="SUPFAM" id="SSF53474">
    <property type="entry name" value="alpha/beta-Hydrolases"/>
    <property type="match status" value="1"/>
</dbReference>
<gene>
    <name evidence="2" type="ORF">P7H27_03715</name>
</gene>
<proteinExistence type="predicted"/>
<dbReference type="PANTHER" id="PTHR43433">
    <property type="entry name" value="HYDROLASE, ALPHA/BETA FOLD FAMILY PROTEIN"/>
    <property type="match status" value="1"/>
</dbReference>
<dbReference type="InterPro" id="IPR050471">
    <property type="entry name" value="AB_hydrolase"/>
</dbReference>
<dbReference type="InterPro" id="IPR000073">
    <property type="entry name" value="AB_hydrolase_1"/>
</dbReference>
<dbReference type="Proteomes" id="UP001181046">
    <property type="component" value="Unassembled WGS sequence"/>
</dbReference>
<reference evidence="2" key="1">
    <citation type="submission" date="2023-03" db="EMBL/GenBank/DDBJ databases">
        <authorList>
            <person name="Shen W."/>
            <person name="Cai J."/>
        </authorList>
    </citation>
    <scope>NUCLEOTIDE SEQUENCE</scope>
    <source>
        <strain evidence="2">P66-3</strain>
    </source>
</reference>
<name>A0ABU3F870_9ENTE</name>
<dbReference type="GO" id="GO:0016787">
    <property type="term" value="F:hydrolase activity"/>
    <property type="evidence" value="ECO:0007669"/>
    <property type="project" value="UniProtKB-KW"/>
</dbReference>
<organism evidence="2 3">
    <name type="scientific">Enterococcus xiangfangensis</name>
    <dbReference type="NCBI Taxonomy" id="1296537"/>
    <lineage>
        <taxon>Bacteria</taxon>
        <taxon>Bacillati</taxon>
        <taxon>Bacillota</taxon>
        <taxon>Bacilli</taxon>
        <taxon>Lactobacillales</taxon>
        <taxon>Enterococcaceae</taxon>
        <taxon>Enterococcus</taxon>
    </lineage>
</organism>
<dbReference type="InterPro" id="IPR029058">
    <property type="entry name" value="AB_hydrolase_fold"/>
</dbReference>
<sequence>MTKKESEKNNALEQDYLTIPNLFLETNKHTFAYREMGERVGIPLVMFHHLSATLDNWDYRVLNQLAKNHWVIVFDNVGVGLSTGNVPRTIAEMADDALEFIHALDVNQIDLLGLSMGGMIAQELVVKEPQLVRKLVLVGTGPRGGQGISDVTRITNKDLVRSIFTRKDIKNYLFFTSTANGKQKAQEYLSRIHERIAVKDKTIRLSSYNNQLKAINRWGKDSHLDLSNVTQPTLVVNGDHDRMVPTVNSYQLAKEIPNTKIKIYADAGHGSLFQYPDEFTQLVTFFLK</sequence>
<protein>
    <submittedName>
        <fullName evidence="2">Alpha/beta hydrolase</fullName>
    </submittedName>
</protein>